<proteinExistence type="predicted"/>
<name>A0A239MBS1_9ACTN</name>
<dbReference type="InterPro" id="IPR032710">
    <property type="entry name" value="NTF2-like_dom_sf"/>
</dbReference>
<evidence type="ECO:0000256" key="1">
    <source>
        <dbReference type="SAM" id="MobiDB-lite"/>
    </source>
</evidence>
<feature type="region of interest" description="Disordered" evidence="1">
    <location>
        <begin position="102"/>
        <end position="122"/>
    </location>
</feature>
<evidence type="ECO:0000313" key="3">
    <source>
        <dbReference type="EMBL" id="SNT39474.1"/>
    </source>
</evidence>
<dbReference type="AlphaFoldDB" id="A0A239MBS1"/>
<dbReference type="Pfam" id="PF13577">
    <property type="entry name" value="SnoaL_4"/>
    <property type="match status" value="1"/>
</dbReference>
<evidence type="ECO:0000313" key="4">
    <source>
        <dbReference type="Proteomes" id="UP000198282"/>
    </source>
</evidence>
<dbReference type="Gene3D" id="3.10.450.50">
    <property type="match status" value="1"/>
</dbReference>
<dbReference type="InterPro" id="IPR037401">
    <property type="entry name" value="SnoaL-like"/>
</dbReference>
<accession>A0A239MBS1</accession>
<feature type="domain" description="SnoaL-like" evidence="2">
    <location>
        <begin position="7"/>
        <end position="106"/>
    </location>
</feature>
<evidence type="ECO:0000259" key="2">
    <source>
        <dbReference type="Pfam" id="PF13577"/>
    </source>
</evidence>
<protein>
    <submittedName>
        <fullName evidence="3">SnoaL-like domain-containing protein</fullName>
    </submittedName>
</protein>
<dbReference type="SUPFAM" id="SSF54427">
    <property type="entry name" value="NTF2-like"/>
    <property type="match status" value="1"/>
</dbReference>
<gene>
    <name evidence="3" type="ORF">SAMN05216276_103930</name>
</gene>
<keyword evidence="4" id="KW-1185">Reference proteome</keyword>
<dbReference type="Proteomes" id="UP000198282">
    <property type="component" value="Unassembled WGS sequence"/>
</dbReference>
<sequence>MENDTLRRLSDVEEIKQLKARYFRHLDTKDWDAWREVFTSDARVEVGGVVRTPDEFVSVTRAWLGDAVSAHTGYMPEIEITGPDTATGIWAMRDHIAFPENGGAPRVRTTRTGPPSTAHLIL</sequence>
<reference evidence="3 4" key="1">
    <citation type="submission" date="2017-06" db="EMBL/GenBank/DDBJ databases">
        <authorList>
            <person name="Kim H.J."/>
            <person name="Triplett B.A."/>
        </authorList>
    </citation>
    <scope>NUCLEOTIDE SEQUENCE [LARGE SCALE GENOMIC DNA]</scope>
    <source>
        <strain evidence="3 4">CGMCC 4.2132</strain>
    </source>
</reference>
<dbReference type="EMBL" id="FZOD01000039">
    <property type="protein sequence ID" value="SNT39474.1"/>
    <property type="molecule type" value="Genomic_DNA"/>
</dbReference>
<dbReference type="RefSeq" id="WP_179282301.1">
    <property type="nucleotide sequence ID" value="NZ_FZOD01000039.1"/>
</dbReference>
<organism evidence="3 4">
    <name type="scientific">Streptosporangium subroseum</name>
    <dbReference type="NCBI Taxonomy" id="106412"/>
    <lineage>
        <taxon>Bacteria</taxon>
        <taxon>Bacillati</taxon>
        <taxon>Actinomycetota</taxon>
        <taxon>Actinomycetes</taxon>
        <taxon>Streptosporangiales</taxon>
        <taxon>Streptosporangiaceae</taxon>
        <taxon>Streptosporangium</taxon>
    </lineage>
</organism>